<sequence>MTSEKDSSVSSSSVNLRHAAMNLAHRLSSLRDFIPAANELITCNDLPPEDVKRHCRKIVTLIEIARATLTQSGIKLHQHSSCIPALARHKLAYFNMLRMLQQQRHLMQEDQPFQDRVNRLLLPLATNLRAAPSEDTAQLPSGRNGLSSVAGVPSSSLRVPTVATQRRRLSKAGSAADGQMLPPDVLLRRPVKTLDPSTWKTATPSTNLAQRGRQWMEASYDEGEDGSDEEENESRPVVLHHPRRRFGIFCTGQQGPRHPGGMSR</sequence>
<proteinExistence type="predicted"/>
<dbReference type="OrthoDB" id="2793736at2759"/>
<dbReference type="Proteomes" id="UP000053257">
    <property type="component" value="Unassembled WGS sequence"/>
</dbReference>
<feature type="compositionally biased region" description="Polar residues" evidence="1">
    <location>
        <begin position="135"/>
        <end position="164"/>
    </location>
</feature>
<evidence type="ECO:0000313" key="2">
    <source>
        <dbReference type="EMBL" id="KIP06380.1"/>
    </source>
</evidence>
<name>A0A0C3S9Q2_PHLG1</name>
<organism evidence="2 3">
    <name type="scientific">Phlebiopsis gigantea (strain 11061_1 CR5-6)</name>
    <name type="common">White-rot fungus</name>
    <name type="synonym">Peniophora gigantea</name>
    <dbReference type="NCBI Taxonomy" id="745531"/>
    <lineage>
        <taxon>Eukaryota</taxon>
        <taxon>Fungi</taxon>
        <taxon>Dikarya</taxon>
        <taxon>Basidiomycota</taxon>
        <taxon>Agaricomycotina</taxon>
        <taxon>Agaricomycetes</taxon>
        <taxon>Polyporales</taxon>
        <taxon>Phanerochaetaceae</taxon>
        <taxon>Phlebiopsis</taxon>
    </lineage>
</organism>
<protein>
    <submittedName>
        <fullName evidence="2">Uncharacterized protein</fullName>
    </submittedName>
</protein>
<dbReference type="HOGENOM" id="CLU_093921_0_0_1"/>
<keyword evidence="3" id="KW-1185">Reference proteome</keyword>
<gene>
    <name evidence="2" type="ORF">PHLGIDRAFT_119008</name>
</gene>
<feature type="region of interest" description="Disordered" evidence="1">
    <location>
        <begin position="132"/>
        <end position="181"/>
    </location>
</feature>
<dbReference type="EMBL" id="KN840519">
    <property type="protein sequence ID" value="KIP06380.1"/>
    <property type="molecule type" value="Genomic_DNA"/>
</dbReference>
<feature type="region of interest" description="Disordered" evidence="1">
    <location>
        <begin position="218"/>
        <end position="264"/>
    </location>
</feature>
<evidence type="ECO:0000313" key="3">
    <source>
        <dbReference type="Proteomes" id="UP000053257"/>
    </source>
</evidence>
<reference evidence="2 3" key="1">
    <citation type="journal article" date="2014" name="PLoS Genet.">
        <title>Analysis of the Phlebiopsis gigantea genome, transcriptome and secretome provides insight into its pioneer colonization strategies of wood.</title>
        <authorList>
            <person name="Hori C."/>
            <person name="Ishida T."/>
            <person name="Igarashi K."/>
            <person name="Samejima M."/>
            <person name="Suzuki H."/>
            <person name="Master E."/>
            <person name="Ferreira P."/>
            <person name="Ruiz-Duenas F.J."/>
            <person name="Held B."/>
            <person name="Canessa P."/>
            <person name="Larrondo L.F."/>
            <person name="Schmoll M."/>
            <person name="Druzhinina I.S."/>
            <person name="Kubicek C.P."/>
            <person name="Gaskell J.A."/>
            <person name="Kersten P."/>
            <person name="St John F."/>
            <person name="Glasner J."/>
            <person name="Sabat G."/>
            <person name="Splinter BonDurant S."/>
            <person name="Syed K."/>
            <person name="Yadav J."/>
            <person name="Mgbeahuruike A.C."/>
            <person name="Kovalchuk A."/>
            <person name="Asiegbu F.O."/>
            <person name="Lackner G."/>
            <person name="Hoffmeister D."/>
            <person name="Rencoret J."/>
            <person name="Gutierrez A."/>
            <person name="Sun H."/>
            <person name="Lindquist E."/>
            <person name="Barry K."/>
            <person name="Riley R."/>
            <person name="Grigoriev I.V."/>
            <person name="Henrissat B."/>
            <person name="Kues U."/>
            <person name="Berka R.M."/>
            <person name="Martinez A.T."/>
            <person name="Covert S.F."/>
            <person name="Blanchette R.A."/>
            <person name="Cullen D."/>
        </authorList>
    </citation>
    <scope>NUCLEOTIDE SEQUENCE [LARGE SCALE GENOMIC DNA]</scope>
    <source>
        <strain evidence="2 3">11061_1 CR5-6</strain>
    </source>
</reference>
<evidence type="ECO:0000256" key="1">
    <source>
        <dbReference type="SAM" id="MobiDB-lite"/>
    </source>
</evidence>
<accession>A0A0C3S9Q2</accession>
<feature type="compositionally biased region" description="Acidic residues" evidence="1">
    <location>
        <begin position="219"/>
        <end position="232"/>
    </location>
</feature>
<dbReference type="AlphaFoldDB" id="A0A0C3S9Q2"/>